<dbReference type="InterPro" id="IPR002938">
    <property type="entry name" value="FAD-bd"/>
</dbReference>
<dbReference type="PANTHER" id="PTHR42685">
    <property type="entry name" value="GERANYLGERANYL DIPHOSPHATE REDUCTASE"/>
    <property type="match status" value="1"/>
</dbReference>
<dbReference type="GO" id="GO:0071949">
    <property type="term" value="F:FAD binding"/>
    <property type="evidence" value="ECO:0007669"/>
    <property type="project" value="InterPro"/>
</dbReference>
<protein>
    <recommendedName>
        <fullName evidence="1">FAD-binding domain-containing protein</fullName>
    </recommendedName>
</protein>
<name>A0A6J4HBQ4_9ACTN</name>
<dbReference type="NCBIfam" id="TIGR02032">
    <property type="entry name" value="GG-red-SF"/>
    <property type="match status" value="1"/>
</dbReference>
<dbReference type="PRINTS" id="PR00420">
    <property type="entry name" value="RNGMNOXGNASE"/>
</dbReference>
<dbReference type="GO" id="GO:0016628">
    <property type="term" value="F:oxidoreductase activity, acting on the CH-CH group of donors, NAD or NADP as acceptor"/>
    <property type="evidence" value="ECO:0007669"/>
    <property type="project" value="InterPro"/>
</dbReference>
<dbReference type="InterPro" id="IPR011777">
    <property type="entry name" value="Geranylgeranyl_Rdtase_fam"/>
</dbReference>
<dbReference type="AlphaFoldDB" id="A0A6J4HBQ4"/>
<evidence type="ECO:0000259" key="1">
    <source>
        <dbReference type="Pfam" id="PF01494"/>
    </source>
</evidence>
<accession>A0A6J4HBQ4</accession>
<evidence type="ECO:0000313" key="2">
    <source>
        <dbReference type="EMBL" id="CAA9217910.1"/>
    </source>
</evidence>
<dbReference type="SUPFAM" id="SSF51905">
    <property type="entry name" value="FAD/NAD(P)-binding domain"/>
    <property type="match status" value="1"/>
</dbReference>
<sequence length="421" mass="44567">MTGLDCDVAVVGGGPAGSAAAITLARAGRSVLLVDKATFPRDKCCGDGLTTSALRHLESLGLRPDAVASWQPIALTVIRSPSGRTVELPLPSGEGAGTFAAVARRFDLDAALLDVARSAGVKVRDGHAVAGATVPAGAECVHLAVDGVGTVRARYAIGADGMWSPLRKALLGGAGEPDGYLGEWHAFRQYFSNGGPEAQRGLWVWFEEDLLPGYVWSFPLPDGRLNVGYGVERGSKRAPEPLGKRMSQLWPEILARPHIRAVLGELAEPEAPHKAWPIPARIGRTPLTAAGGRALFVGDAARATDPMTGEGIGQALELGVLAAEAVAAAGALRPWAAQQLYEVAVRRGLALDNRVAGLLSAHGVAHRKGVRAAIRVVGATDWSRRAFGRWLFEDEPRAVLATPARWHRRFLRRPGAFRSHP</sequence>
<feature type="domain" description="FAD-binding" evidence="1">
    <location>
        <begin position="5"/>
        <end position="342"/>
    </location>
</feature>
<dbReference type="EMBL" id="CADCSZ010000032">
    <property type="protein sequence ID" value="CAA9217910.1"/>
    <property type="molecule type" value="Genomic_DNA"/>
</dbReference>
<organism evidence="2">
    <name type="scientific">uncultured Acidimicrobiales bacterium</name>
    <dbReference type="NCBI Taxonomy" id="310071"/>
    <lineage>
        <taxon>Bacteria</taxon>
        <taxon>Bacillati</taxon>
        <taxon>Actinomycetota</taxon>
        <taxon>Acidimicrobiia</taxon>
        <taxon>Acidimicrobiales</taxon>
        <taxon>environmental samples</taxon>
    </lineage>
</organism>
<gene>
    <name evidence="2" type="ORF">AVDCRST_MAG76-614</name>
</gene>
<dbReference type="Pfam" id="PF01494">
    <property type="entry name" value="FAD_binding_3"/>
    <property type="match status" value="1"/>
</dbReference>
<dbReference type="PANTHER" id="PTHR42685:SF22">
    <property type="entry name" value="CONDITIONED MEDIUM FACTOR RECEPTOR 1"/>
    <property type="match status" value="1"/>
</dbReference>
<proteinExistence type="predicted"/>
<dbReference type="InterPro" id="IPR036188">
    <property type="entry name" value="FAD/NAD-bd_sf"/>
</dbReference>
<dbReference type="Gene3D" id="3.50.50.60">
    <property type="entry name" value="FAD/NAD(P)-binding domain"/>
    <property type="match status" value="1"/>
</dbReference>
<reference evidence="2" key="1">
    <citation type="submission" date="2020-02" db="EMBL/GenBank/DDBJ databases">
        <authorList>
            <person name="Meier V. D."/>
        </authorList>
    </citation>
    <scope>NUCLEOTIDE SEQUENCE</scope>
    <source>
        <strain evidence="2">AVDCRST_MAG76</strain>
    </source>
</reference>
<dbReference type="InterPro" id="IPR050407">
    <property type="entry name" value="Geranylgeranyl_reductase"/>
</dbReference>